<dbReference type="EMBL" id="QRHO01000005">
    <property type="protein sequence ID" value="RHF84384.1"/>
    <property type="molecule type" value="Genomic_DNA"/>
</dbReference>
<evidence type="ECO:0000313" key="1">
    <source>
        <dbReference type="EMBL" id="NUN86485.1"/>
    </source>
</evidence>
<reference evidence="1 4" key="2">
    <citation type="submission" date="2020-04" db="EMBL/GenBank/DDBJ databases">
        <authorList>
            <person name="Pieper L."/>
        </authorList>
    </citation>
    <scope>NUCLEOTIDE SEQUENCE [LARGE SCALE GENOMIC DNA]</scope>
    <source>
        <strain evidence="1 4">F22</strain>
    </source>
</reference>
<comment type="caution">
    <text evidence="2">The sequence shown here is derived from an EMBL/GenBank/DDBJ whole genome shotgun (WGS) entry which is preliminary data.</text>
</comment>
<evidence type="ECO:0000313" key="3">
    <source>
        <dbReference type="Proteomes" id="UP000284579"/>
    </source>
</evidence>
<dbReference type="GeneID" id="92824044"/>
<proteinExistence type="predicted"/>
<dbReference type="Proteomes" id="UP000554488">
    <property type="component" value="Unassembled WGS sequence"/>
</dbReference>
<gene>
    <name evidence="2" type="ORF">DW656_05780</name>
    <name evidence="1" type="ORF">HUU93_07740</name>
</gene>
<dbReference type="Proteomes" id="UP000284579">
    <property type="component" value="Unassembled WGS sequence"/>
</dbReference>
<reference evidence="1 4" key="3">
    <citation type="submission" date="2020-07" db="EMBL/GenBank/DDBJ databases">
        <title>Bacterial metabolism rescues the inhibition of intestinal drug absorption by food and drug additives.</title>
        <authorList>
            <person name="Zou L."/>
            <person name="Spanogiannopoulos P."/>
            <person name="Chien H.-C."/>
            <person name="Pieper L.M."/>
            <person name="Cai W."/>
            <person name="Khuri N."/>
            <person name="Pottel J."/>
            <person name="Vora B."/>
            <person name="Ni Z."/>
            <person name="Tsakalozou E."/>
            <person name="Zhang W."/>
            <person name="Shoichet B.K."/>
            <person name="Giacomini K.M."/>
            <person name="Turnbaugh P.J."/>
        </authorList>
    </citation>
    <scope>NUCLEOTIDE SEQUENCE [LARGE SCALE GENOMIC DNA]</scope>
    <source>
        <strain evidence="1 4">F22</strain>
    </source>
</reference>
<dbReference type="AlphaFoldDB" id="A0A414QUA5"/>
<evidence type="ECO:0000313" key="2">
    <source>
        <dbReference type="EMBL" id="RHF84384.1"/>
    </source>
</evidence>
<sequence>MSKQHVAICEKVALTIEEAAEYSNIGQNRISGLLKEPRCPFVLYVGTKKLVKRKEFEKFISESVEI</sequence>
<organism evidence="2 3">
    <name type="scientific">Coprococcus comes</name>
    <dbReference type="NCBI Taxonomy" id="410072"/>
    <lineage>
        <taxon>Bacteria</taxon>
        <taxon>Bacillati</taxon>
        <taxon>Bacillota</taxon>
        <taxon>Clostridia</taxon>
        <taxon>Lachnospirales</taxon>
        <taxon>Lachnospiraceae</taxon>
        <taxon>Coprococcus</taxon>
    </lineage>
</organism>
<dbReference type="EMBL" id="JABWDC010000023">
    <property type="protein sequence ID" value="NUN86485.1"/>
    <property type="molecule type" value="Genomic_DNA"/>
</dbReference>
<dbReference type="RefSeq" id="WP_008372088.1">
    <property type="nucleotide sequence ID" value="NZ_CP070062.1"/>
</dbReference>
<dbReference type="Pfam" id="PF09035">
    <property type="entry name" value="Tn916-Xis"/>
    <property type="match status" value="1"/>
</dbReference>
<reference evidence="2 3" key="1">
    <citation type="submission" date="2018-08" db="EMBL/GenBank/DDBJ databases">
        <title>A genome reference for cultivated species of the human gut microbiota.</title>
        <authorList>
            <person name="Zou Y."/>
            <person name="Xue W."/>
            <person name="Luo G."/>
        </authorList>
    </citation>
    <scope>NUCLEOTIDE SEQUENCE [LARGE SCALE GENOMIC DNA]</scope>
    <source>
        <strain evidence="2 3">AM23-3</strain>
    </source>
</reference>
<name>A0A414QUA5_9FIRM</name>
<dbReference type="Gene3D" id="3.90.105.50">
    <property type="match status" value="1"/>
</dbReference>
<accession>A0A414QUA5</accession>
<dbReference type="InterPro" id="IPR038148">
    <property type="entry name" value="Tn1545/Tn916_Xis"/>
</dbReference>
<protein>
    <submittedName>
        <fullName evidence="2">Helix-turn-helix domain-containing protein</fullName>
    </submittedName>
</protein>
<evidence type="ECO:0000313" key="4">
    <source>
        <dbReference type="Proteomes" id="UP000554488"/>
    </source>
</evidence>
<dbReference type="InterPro" id="IPR015122">
    <property type="entry name" value="Tn916-Xis"/>
</dbReference>